<sequence>MNWDGLGDDDDDMHFFETYNRLSTAVPDDLASSSDEDDDYEDSRISFSSAVSTFHPAKHRKPELPPATTITPNYDIWMAAPGSITERRRRLLGSMGLVDNKENLKATSDAIGRAITKKFDNNYNSNQEKNPTPVSSISTVSTKKLSSSSSTVSATSSGGSVKKITEQSPVQYVLVRSRSEGDIDF</sequence>
<dbReference type="PANTHER" id="PTHR14221">
    <property type="entry name" value="WD REPEAT DOMAIN 44"/>
    <property type="match status" value="1"/>
</dbReference>
<dbReference type="EMBL" id="LXQA010082757">
    <property type="protein sequence ID" value="MCI12100.1"/>
    <property type="molecule type" value="Genomic_DNA"/>
</dbReference>
<keyword evidence="1" id="KW-0853">WD repeat</keyword>
<keyword evidence="2" id="KW-0677">Repeat</keyword>
<feature type="compositionally biased region" description="Low complexity" evidence="3">
    <location>
        <begin position="134"/>
        <end position="162"/>
    </location>
</feature>
<evidence type="ECO:0000313" key="5">
    <source>
        <dbReference type="Proteomes" id="UP000265520"/>
    </source>
</evidence>
<dbReference type="Proteomes" id="UP000265520">
    <property type="component" value="Unassembled WGS sequence"/>
</dbReference>
<feature type="region of interest" description="Disordered" evidence="3">
    <location>
        <begin position="121"/>
        <end position="163"/>
    </location>
</feature>
<evidence type="ECO:0000313" key="4">
    <source>
        <dbReference type="EMBL" id="MCI12100.1"/>
    </source>
</evidence>
<accession>A0A392PKV9</accession>
<comment type="caution">
    <text evidence="4">The sequence shown here is derived from an EMBL/GenBank/DDBJ whole genome shotgun (WGS) entry which is preliminary data.</text>
</comment>
<keyword evidence="5" id="KW-1185">Reference proteome</keyword>
<protein>
    <submittedName>
        <fullName evidence="4">WD repeat-containing protein 44-like</fullName>
    </submittedName>
</protein>
<dbReference type="AlphaFoldDB" id="A0A392PKV9"/>
<dbReference type="InterPro" id="IPR040324">
    <property type="entry name" value="WDR44/Dgr2"/>
</dbReference>
<feature type="compositionally biased region" description="Polar residues" evidence="3">
    <location>
        <begin position="121"/>
        <end position="133"/>
    </location>
</feature>
<organism evidence="4 5">
    <name type="scientific">Trifolium medium</name>
    <dbReference type="NCBI Taxonomy" id="97028"/>
    <lineage>
        <taxon>Eukaryota</taxon>
        <taxon>Viridiplantae</taxon>
        <taxon>Streptophyta</taxon>
        <taxon>Embryophyta</taxon>
        <taxon>Tracheophyta</taxon>
        <taxon>Spermatophyta</taxon>
        <taxon>Magnoliopsida</taxon>
        <taxon>eudicotyledons</taxon>
        <taxon>Gunneridae</taxon>
        <taxon>Pentapetalae</taxon>
        <taxon>rosids</taxon>
        <taxon>fabids</taxon>
        <taxon>Fabales</taxon>
        <taxon>Fabaceae</taxon>
        <taxon>Papilionoideae</taxon>
        <taxon>50 kb inversion clade</taxon>
        <taxon>NPAAA clade</taxon>
        <taxon>Hologalegina</taxon>
        <taxon>IRL clade</taxon>
        <taxon>Trifolieae</taxon>
        <taxon>Trifolium</taxon>
    </lineage>
</organism>
<name>A0A392PKV9_9FABA</name>
<proteinExistence type="predicted"/>
<evidence type="ECO:0000256" key="3">
    <source>
        <dbReference type="SAM" id="MobiDB-lite"/>
    </source>
</evidence>
<evidence type="ECO:0000256" key="2">
    <source>
        <dbReference type="ARBA" id="ARBA00022737"/>
    </source>
</evidence>
<dbReference type="PANTHER" id="PTHR14221:SF41">
    <property type="entry name" value="TRANSDUCIN_WD40 REPEAT-LIKE SUPERFAMILY PROTEIN"/>
    <property type="match status" value="1"/>
</dbReference>
<feature type="non-terminal residue" evidence="4">
    <location>
        <position position="185"/>
    </location>
</feature>
<evidence type="ECO:0000256" key="1">
    <source>
        <dbReference type="ARBA" id="ARBA00022574"/>
    </source>
</evidence>
<reference evidence="4 5" key="1">
    <citation type="journal article" date="2018" name="Front. Plant Sci.">
        <title>Red Clover (Trifolium pratense) and Zigzag Clover (T. medium) - A Picture of Genomic Similarities and Differences.</title>
        <authorList>
            <person name="Dluhosova J."/>
            <person name="Istvanek J."/>
            <person name="Nedelnik J."/>
            <person name="Repkova J."/>
        </authorList>
    </citation>
    <scope>NUCLEOTIDE SEQUENCE [LARGE SCALE GENOMIC DNA]</scope>
    <source>
        <strain evidence="5">cv. 10/8</strain>
        <tissue evidence="4">Leaf</tissue>
    </source>
</reference>